<dbReference type="EMBL" id="JAGKQM010000019">
    <property type="protein sequence ID" value="KAH0859319.1"/>
    <property type="molecule type" value="Genomic_DNA"/>
</dbReference>
<feature type="region of interest" description="Disordered" evidence="6">
    <location>
        <begin position="496"/>
        <end position="534"/>
    </location>
</feature>
<comment type="caution">
    <text evidence="8">The sequence shown here is derived from an EMBL/GenBank/DDBJ whole genome shotgun (WGS) entry which is preliminary data.</text>
</comment>
<dbReference type="SMART" id="SM00353">
    <property type="entry name" value="HLH"/>
    <property type="match status" value="1"/>
</dbReference>
<feature type="region of interest" description="Disordered" evidence="6">
    <location>
        <begin position="171"/>
        <end position="257"/>
    </location>
</feature>
<comment type="subcellular location">
    <subcellularLocation>
        <location evidence="1">Nucleus</location>
    </subcellularLocation>
</comment>
<dbReference type="PANTHER" id="PTHR46684">
    <property type="entry name" value="TRANSCRIPTION FACTOR FAMA"/>
    <property type="match status" value="1"/>
</dbReference>
<dbReference type="Proteomes" id="UP000824890">
    <property type="component" value="Unassembled WGS sequence"/>
</dbReference>
<feature type="compositionally biased region" description="Basic and acidic residues" evidence="6">
    <location>
        <begin position="525"/>
        <end position="534"/>
    </location>
</feature>
<feature type="compositionally biased region" description="Acidic residues" evidence="6">
    <location>
        <begin position="77"/>
        <end position="95"/>
    </location>
</feature>
<organism evidence="8 9">
    <name type="scientific">Brassica napus</name>
    <name type="common">Rape</name>
    <dbReference type="NCBI Taxonomy" id="3708"/>
    <lineage>
        <taxon>Eukaryota</taxon>
        <taxon>Viridiplantae</taxon>
        <taxon>Streptophyta</taxon>
        <taxon>Embryophyta</taxon>
        <taxon>Tracheophyta</taxon>
        <taxon>Spermatophyta</taxon>
        <taxon>Magnoliopsida</taxon>
        <taxon>eudicotyledons</taxon>
        <taxon>Gunneridae</taxon>
        <taxon>Pentapetalae</taxon>
        <taxon>rosids</taxon>
        <taxon>malvids</taxon>
        <taxon>Brassicales</taxon>
        <taxon>Brassicaceae</taxon>
        <taxon>Brassiceae</taxon>
        <taxon>Brassica</taxon>
    </lineage>
</organism>
<evidence type="ECO:0000256" key="1">
    <source>
        <dbReference type="ARBA" id="ARBA00004123"/>
    </source>
</evidence>
<dbReference type="CDD" id="cd11448">
    <property type="entry name" value="bHLH_AtFAMA_like"/>
    <property type="match status" value="1"/>
</dbReference>
<gene>
    <name evidence="8" type="ORF">HID58_087580</name>
</gene>
<dbReference type="PROSITE" id="PS50888">
    <property type="entry name" value="BHLH"/>
    <property type="match status" value="1"/>
</dbReference>
<sequence>MQETILDFLEECEFVDTSLAGDDLFAILESLEGAGEISPTAASTPKDGTTSSKELVKNQNYEASSAKKKRKRLETGKEEEDDDDGEGEEEEEEDNKQDGQQKMSHVNVERNRRKQMNEHLTVLRSLMPCFYVKRGDQASIIGGVVEYISELQQVLQSLEAKKERKTYAEVLSPRLVPSPRPSPPVLSPRKPPISPRISHQHLLLHPISPRTPLPTSPYGGHPPQLPLIPQPPRSYSLGDPPPYSPASSSSSPSVSSNHESSLINELVANSKSALADVEVKFSGANVLLKTVSHKIPGQVMKIIAALEDLSLEILQVNINTVEETMLYSFTIKARTFSVFPLETEPPIPPPTKDKGYKCDPSLTLPPLLGCWDKPLKIVSDVGLNNQPLILPQEKPNKGILPPALKENGELRFPWAAKMNPQSPPCHFPDLPRGGWDSKTKRTQHVEAADTHTSLSVIADESSLPSTMGDQTESHSPATIPSCMAPVTTDPFIFGAVTLPPLDDDNHDFSETQEDEDQVSASSQRTLRERPVKQS</sequence>
<name>A0ABQ7XV25_BRANA</name>
<proteinExistence type="predicted"/>
<evidence type="ECO:0000256" key="5">
    <source>
        <dbReference type="ARBA" id="ARBA00023242"/>
    </source>
</evidence>
<feature type="compositionally biased region" description="Pro residues" evidence="6">
    <location>
        <begin position="176"/>
        <end position="194"/>
    </location>
</feature>
<evidence type="ECO:0000256" key="4">
    <source>
        <dbReference type="ARBA" id="ARBA00023163"/>
    </source>
</evidence>
<dbReference type="InterPro" id="IPR036638">
    <property type="entry name" value="HLH_DNA-bd_sf"/>
</dbReference>
<keyword evidence="5" id="KW-0539">Nucleus</keyword>
<feature type="domain" description="BHLH" evidence="7">
    <location>
        <begin position="100"/>
        <end position="151"/>
    </location>
</feature>
<dbReference type="Pfam" id="PF00010">
    <property type="entry name" value="HLH"/>
    <property type="match status" value="1"/>
</dbReference>
<dbReference type="PANTHER" id="PTHR46684:SF4">
    <property type="entry name" value="TRANSCRIPTION FACTOR SPEECHLESS"/>
    <property type="match status" value="1"/>
</dbReference>
<reference evidence="8 9" key="1">
    <citation type="submission" date="2021-05" db="EMBL/GenBank/DDBJ databases">
        <title>Genome Assembly of Synthetic Allotetraploid Brassica napus Reveals Homoeologous Exchanges between Subgenomes.</title>
        <authorList>
            <person name="Davis J.T."/>
        </authorList>
    </citation>
    <scope>NUCLEOTIDE SEQUENCE [LARGE SCALE GENOMIC DNA]</scope>
    <source>
        <strain evidence="9">cv. Da-Ae</strain>
        <tissue evidence="8">Seedling</tissue>
    </source>
</reference>
<evidence type="ECO:0000256" key="3">
    <source>
        <dbReference type="ARBA" id="ARBA00023125"/>
    </source>
</evidence>
<feature type="compositionally biased region" description="Low complexity" evidence="6">
    <location>
        <begin position="245"/>
        <end position="257"/>
    </location>
</feature>
<keyword evidence="9" id="KW-1185">Reference proteome</keyword>
<protein>
    <recommendedName>
        <fullName evidence="7">BHLH domain-containing protein</fullName>
    </recommendedName>
</protein>
<evidence type="ECO:0000313" key="9">
    <source>
        <dbReference type="Proteomes" id="UP000824890"/>
    </source>
</evidence>
<evidence type="ECO:0000313" key="8">
    <source>
        <dbReference type="EMBL" id="KAH0859319.1"/>
    </source>
</evidence>
<keyword evidence="2" id="KW-0805">Transcription regulation</keyword>
<accession>A0ABQ7XV25</accession>
<keyword evidence="4" id="KW-0804">Transcription</keyword>
<feature type="region of interest" description="Disordered" evidence="6">
    <location>
        <begin position="35"/>
        <end position="113"/>
    </location>
</feature>
<keyword evidence="3" id="KW-0238">DNA-binding</keyword>
<evidence type="ECO:0000256" key="6">
    <source>
        <dbReference type="SAM" id="MobiDB-lite"/>
    </source>
</evidence>
<dbReference type="InterPro" id="IPR011598">
    <property type="entry name" value="bHLH_dom"/>
</dbReference>
<feature type="compositionally biased region" description="Polar residues" evidence="6">
    <location>
        <begin position="40"/>
        <end position="63"/>
    </location>
</feature>
<dbReference type="InterPro" id="IPR044283">
    <property type="entry name" value="FAMA/SPEECHLESS/MUTE-like"/>
</dbReference>
<feature type="compositionally biased region" description="Acidic residues" evidence="6">
    <location>
        <begin position="501"/>
        <end position="517"/>
    </location>
</feature>
<evidence type="ECO:0000256" key="2">
    <source>
        <dbReference type="ARBA" id="ARBA00023015"/>
    </source>
</evidence>
<dbReference type="SUPFAM" id="SSF47459">
    <property type="entry name" value="HLH, helix-loop-helix DNA-binding domain"/>
    <property type="match status" value="1"/>
</dbReference>
<feature type="compositionally biased region" description="Pro residues" evidence="6">
    <location>
        <begin position="223"/>
        <end position="232"/>
    </location>
</feature>
<dbReference type="Gene3D" id="4.10.280.10">
    <property type="entry name" value="Helix-loop-helix DNA-binding domain"/>
    <property type="match status" value="1"/>
</dbReference>
<evidence type="ECO:0000259" key="7">
    <source>
        <dbReference type="PROSITE" id="PS50888"/>
    </source>
</evidence>